<reference evidence="1" key="1">
    <citation type="submission" date="2021-03" db="EMBL/GenBank/DDBJ databases">
        <title>Acanthopleuribacteraceae sp. M133.</title>
        <authorList>
            <person name="Wang G."/>
        </authorList>
    </citation>
    <scope>NUCLEOTIDE SEQUENCE</scope>
    <source>
        <strain evidence="1">M133</strain>
    </source>
</reference>
<dbReference type="KEGG" id="scor:J3U87_25190"/>
<name>A0A8A4TIA8_SULCO</name>
<gene>
    <name evidence="1" type="ORF">J3U87_25190</name>
</gene>
<dbReference type="RefSeq" id="WP_237378542.1">
    <property type="nucleotide sequence ID" value="NZ_CP071793.1"/>
</dbReference>
<keyword evidence="2" id="KW-1185">Reference proteome</keyword>
<organism evidence="1 2">
    <name type="scientific">Sulfidibacter corallicola</name>
    <dbReference type="NCBI Taxonomy" id="2818388"/>
    <lineage>
        <taxon>Bacteria</taxon>
        <taxon>Pseudomonadati</taxon>
        <taxon>Acidobacteriota</taxon>
        <taxon>Holophagae</taxon>
        <taxon>Acanthopleuribacterales</taxon>
        <taxon>Acanthopleuribacteraceae</taxon>
        <taxon>Sulfidibacter</taxon>
    </lineage>
</organism>
<proteinExistence type="predicted"/>
<protein>
    <submittedName>
        <fullName evidence="1">Uncharacterized protein</fullName>
    </submittedName>
</protein>
<dbReference type="AlphaFoldDB" id="A0A8A4TIA8"/>
<sequence>MTKYSVEIGENEEKSTCHCCKRISYNGHGFVYKDNDAYGVYYAAWSPEHEVKQVSFAISLGDWDSSSTIRDRTCFGFQITDDRDDVTFSAIGPESSPWPNSDLLGEMISRQSALIHPLFQEALLISEKVVRSHETISQYLGCA</sequence>
<dbReference type="EMBL" id="CP071793">
    <property type="protein sequence ID" value="QTD48892.1"/>
    <property type="molecule type" value="Genomic_DNA"/>
</dbReference>
<evidence type="ECO:0000313" key="2">
    <source>
        <dbReference type="Proteomes" id="UP000663929"/>
    </source>
</evidence>
<evidence type="ECO:0000313" key="1">
    <source>
        <dbReference type="EMBL" id="QTD48892.1"/>
    </source>
</evidence>
<accession>A0A8A4TIA8</accession>
<dbReference type="Proteomes" id="UP000663929">
    <property type="component" value="Chromosome"/>
</dbReference>